<dbReference type="InterPro" id="IPR011990">
    <property type="entry name" value="TPR-like_helical_dom_sf"/>
</dbReference>
<keyword evidence="5" id="KW-1185">Reference proteome</keyword>
<dbReference type="AlphaFoldDB" id="A0A2P6TJK9"/>
<dbReference type="InterPro" id="IPR051966">
    <property type="entry name" value="RPAP3"/>
</dbReference>
<sequence>MTAAQPPPRAPAKQPLVTKYHVEVLAGEDSTGTQPLANSAAPTAGQAAAAEAAAAVEDDEPMLEEPQAETKMSEAKAAAAGELARQGDHKAAVELWAQAINGDPANSALYCKRGYSYMQLQKEPDAVRDFTICLDLPGCPQPERFQALLCRGMIKRDLGDLTAANADLCAARQAASGPKDGDEAQAQLRLLVERQVAQKRKEKERKEASKPVVHRYGTAIIEEIDDEESMGAQEALVHERVAAWEEVALKTASQARGSAARLARALEAERKRIREANKARTERNAVRAARRREAAERARQAAQQAAQAEQQAQQAKEQAAGQQQQVWVERTRIPIQIVEGASAASGSRSSSSMSESSRSTRSKAAGYESESESESEAAASGAAAVAAGQVAAEQSKQQQQQAAGQPAAAAPAPEPAAPAGSGAGEPAGQEEKTPAEGSPVAVAAAEESQAAADAEDDVINLLESAEALAAAEDARQAALPEEEEEEPEEGQPGADISQAAAAAADSQEAQPFVAPSEQERAAALLTETQLDALKDEADQLQRELKHEAAEERYARYLRLRPSDPRAWSNRAENCMKPGRWQEALEYCNHGLAITTPSHPLSKSKLLSRRGRAYLGLGRLQEALGDFEAAEAGAEAEGDIKLKHDVTKRTARLLREMEAKGIERAPRTAAELGLQGAAAAAQLELPSIPVVPQGPQHEVPESLGVAEEVEGQQKQPKKGRQPAPNADQAAAAAGREAAAEGAAAPQATAEGAAAPQATAAAAEAPTGGAAEPSGAAGSAPAAGSEALTDQKQASVDAKEKGNACFRRHQWRQAVRHYNRAIELDRQNKEALCNKAAALLKLQQWQEAADVAEQALLVDPQYLKARYRKAHAHAGMQDWYLAVINMQIVEEVMRDEGQPMNKEDQRFLAEWRRKQDEAVAQGVSSFAF</sequence>
<evidence type="ECO:0000256" key="3">
    <source>
        <dbReference type="SAM" id="MobiDB-lite"/>
    </source>
</evidence>
<gene>
    <name evidence="4" type="ORF">C2E21_6694</name>
</gene>
<dbReference type="OrthoDB" id="2335338at2759"/>
<feature type="compositionally biased region" description="Low complexity" evidence="3">
    <location>
        <begin position="440"/>
        <end position="452"/>
    </location>
</feature>
<feature type="region of interest" description="Disordered" evidence="3">
    <location>
        <begin position="339"/>
        <end position="517"/>
    </location>
</feature>
<feature type="region of interest" description="Disordered" evidence="3">
    <location>
        <begin position="28"/>
        <end position="59"/>
    </location>
</feature>
<feature type="compositionally biased region" description="Low complexity" evidence="3">
    <location>
        <begin position="376"/>
        <end position="427"/>
    </location>
</feature>
<dbReference type="Gene3D" id="1.25.40.10">
    <property type="entry name" value="Tetratricopeptide repeat domain"/>
    <property type="match status" value="3"/>
</dbReference>
<keyword evidence="2" id="KW-0175">Coiled coil</keyword>
<dbReference type="PANTHER" id="PTHR46423:SF1">
    <property type="entry name" value="RNA POLYMERASE II-ASSOCIATED PROTEIN 3"/>
    <property type="match status" value="1"/>
</dbReference>
<feature type="compositionally biased region" description="Low complexity" evidence="3">
    <location>
        <begin position="300"/>
        <end position="316"/>
    </location>
</feature>
<feature type="compositionally biased region" description="Low complexity" evidence="3">
    <location>
        <begin position="494"/>
        <end position="510"/>
    </location>
</feature>
<evidence type="ECO:0000256" key="1">
    <source>
        <dbReference type="ARBA" id="ARBA00022803"/>
    </source>
</evidence>
<evidence type="ECO:0000313" key="5">
    <source>
        <dbReference type="Proteomes" id="UP000239899"/>
    </source>
</evidence>
<accession>A0A2P6TJK9</accession>
<dbReference type="SUPFAM" id="SSF48452">
    <property type="entry name" value="TPR-like"/>
    <property type="match status" value="3"/>
</dbReference>
<dbReference type="GO" id="GO:0101031">
    <property type="term" value="C:protein folding chaperone complex"/>
    <property type="evidence" value="ECO:0007669"/>
    <property type="project" value="TreeGrafter"/>
</dbReference>
<evidence type="ECO:0000256" key="2">
    <source>
        <dbReference type="SAM" id="Coils"/>
    </source>
</evidence>
<organism evidence="4 5">
    <name type="scientific">Chlorella sorokiniana</name>
    <name type="common">Freshwater green alga</name>
    <dbReference type="NCBI Taxonomy" id="3076"/>
    <lineage>
        <taxon>Eukaryota</taxon>
        <taxon>Viridiplantae</taxon>
        <taxon>Chlorophyta</taxon>
        <taxon>core chlorophytes</taxon>
        <taxon>Trebouxiophyceae</taxon>
        <taxon>Chlorellales</taxon>
        <taxon>Chlorellaceae</taxon>
        <taxon>Chlorella clade</taxon>
        <taxon>Chlorella</taxon>
    </lineage>
</organism>
<feature type="compositionally biased region" description="Low complexity" evidence="3">
    <location>
        <begin position="720"/>
        <end position="785"/>
    </location>
</feature>
<feature type="region of interest" description="Disordered" evidence="3">
    <location>
        <begin position="705"/>
        <end position="799"/>
    </location>
</feature>
<feature type="compositionally biased region" description="Acidic residues" evidence="3">
    <location>
        <begin position="480"/>
        <end position="489"/>
    </location>
</feature>
<evidence type="ECO:0000313" key="4">
    <source>
        <dbReference type="EMBL" id="PRW44272.1"/>
    </source>
</evidence>
<dbReference type="Pfam" id="PF13414">
    <property type="entry name" value="TPR_11"/>
    <property type="match status" value="1"/>
</dbReference>
<proteinExistence type="predicted"/>
<dbReference type="SMART" id="SM00028">
    <property type="entry name" value="TPR"/>
    <property type="match status" value="7"/>
</dbReference>
<dbReference type="EMBL" id="LHPG02000013">
    <property type="protein sequence ID" value="PRW44272.1"/>
    <property type="molecule type" value="Genomic_DNA"/>
</dbReference>
<dbReference type="Proteomes" id="UP000239899">
    <property type="component" value="Unassembled WGS sequence"/>
</dbReference>
<reference evidence="4 5" key="1">
    <citation type="journal article" date="2018" name="Plant J.">
        <title>Genome sequences of Chlorella sorokiniana UTEX 1602 and Micractinium conductrix SAG 241.80: implications to maltose excretion by a green alga.</title>
        <authorList>
            <person name="Arriola M.B."/>
            <person name="Velmurugan N."/>
            <person name="Zhang Y."/>
            <person name="Plunkett M.H."/>
            <person name="Hondzo H."/>
            <person name="Barney B.M."/>
        </authorList>
    </citation>
    <scope>NUCLEOTIDE SEQUENCE [LARGE SCALE GENOMIC DNA]</scope>
    <source>
        <strain evidence="5">UTEX 1602</strain>
    </source>
</reference>
<dbReference type="InterPro" id="IPR019734">
    <property type="entry name" value="TPR_rpt"/>
</dbReference>
<feature type="coiled-coil region" evidence="2">
    <location>
        <begin position="523"/>
        <end position="550"/>
    </location>
</feature>
<feature type="compositionally biased region" description="Low complexity" evidence="3">
    <location>
        <begin position="341"/>
        <end position="368"/>
    </location>
</feature>
<comment type="caution">
    <text evidence="4">The sequence shown here is derived from an EMBL/GenBank/DDBJ whole genome shotgun (WGS) entry which is preliminary data.</text>
</comment>
<feature type="compositionally biased region" description="Low complexity" evidence="3">
    <location>
        <begin position="461"/>
        <end position="479"/>
    </location>
</feature>
<dbReference type="STRING" id="3076.A0A2P6TJK9"/>
<dbReference type="PANTHER" id="PTHR46423">
    <property type="entry name" value="RNA POLYMERASE II-ASSOCIATED PROTEIN 3"/>
    <property type="match status" value="1"/>
</dbReference>
<keyword evidence="1" id="KW-0802">TPR repeat</keyword>
<feature type="compositionally biased region" description="Low complexity" evidence="3">
    <location>
        <begin position="37"/>
        <end position="55"/>
    </location>
</feature>
<protein>
    <submittedName>
        <fullName evidence="4">Inactive TPR repeat-containing thioredoxin TTL3-like</fullName>
    </submittedName>
</protein>
<feature type="region of interest" description="Disordered" evidence="3">
    <location>
        <begin position="275"/>
        <end position="316"/>
    </location>
</feature>
<name>A0A2P6TJK9_CHLSO</name>
<feature type="compositionally biased region" description="Basic and acidic residues" evidence="3">
    <location>
        <begin position="275"/>
        <end position="299"/>
    </location>
</feature>